<sequence length="442" mass="51590">MGAEWILALAGGRVPFLDLSSIFVRVCVLIRKARRRRLTEDEIKVSPPSPRLRRRRRRRRLIKDGDGGGSGDRLSVLPDDLLRAILLRLKALQTVRTCVLSTRWRHLWRCVPCLDIDMDEPEFDYQCELNSFMTNLLRSHEFTLVEDFRLRGADVVIGDRLLRQCGQDTWPRRLKRLHLSSLRLELNDLACHMSSSGCPALEEVQLEKCVFFTTSNPKIVSSSLKKLVVDGEYRVYDDEIFRLIIEAPSLVSLRLGEVLDHIVDTTEPHHLPSLVDASIHLYWIEDDVTQQLGIFGVLSNVTTLHLLHSEVTLLFYENHQDLPVFKFENLRTLFLDECRISDDFLGVQQYLWNLRNLHKLTLRHCMVSDFQPTKEVMERRRSYYKDLVHFKCNNLRLSKLIYRDGDDHVHLLVKGLVGMWRNLPNNKIELTALKKKEHDQTH</sequence>
<dbReference type="SUPFAM" id="SSF81383">
    <property type="entry name" value="F-box domain"/>
    <property type="match status" value="1"/>
</dbReference>
<dbReference type="InterPro" id="IPR032675">
    <property type="entry name" value="LRR_dom_sf"/>
</dbReference>
<dbReference type="AlphaFoldDB" id="M8C0F2"/>
<reference evidence="2" key="1">
    <citation type="submission" date="2015-06" db="UniProtKB">
        <authorList>
            <consortium name="EnsemblPlants"/>
        </authorList>
    </citation>
    <scope>IDENTIFICATION</scope>
</reference>
<proteinExistence type="predicted"/>
<evidence type="ECO:0000259" key="1">
    <source>
        <dbReference type="Pfam" id="PF00646"/>
    </source>
</evidence>
<dbReference type="ExpressionAtlas" id="M8C0F2">
    <property type="expression patterns" value="baseline"/>
</dbReference>
<dbReference type="PANTHER" id="PTHR34223">
    <property type="entry name" value="OS11G0201299 PROTEIN"/>
    <property type="match status" value="1"/>
</dbReference>
<organism evidence="2">
    <name type="scientific">Aegilops tauschii</name>
    <name type="common">Tausch's goatgrass</name>
    <name type="synonym">Aegilops squarrosa</name>
    <dbReference type="NCBI Taxonomy" id="37682"/>
    <lineage>
        <taxon>Eukaryota</taxon>
        <taxon>Viridiplantae</taxon>
        <taxon>Streptophyta</taxon>
        <taxon>Embryophyta</taxon>
        <taxon>Tracheophyta</taxon>
        <taxon>Spermatophyta</taxon>
        <taxon>Magnoliopsida</taxon>
        <taxon>Liliopsida</taxon>
        <taxon>Poales</taxon>
        <taxon>Poaceae</taxon>
        <taxon>BOP clade</taxon>
        <taxon>Pooideae</taxon>
        <taxon>Triticodae</taxon>
        <taxon>Triticeae</taxon>
        <taxon>Triticinae</taxon>
        <taxon>Aegilops</taxon>
    </lineage>
</organism>
<name>M8C0F2_AEGTA</name>
<evidence type="ECO:0000313" key="2">
    <source>
        <dbReference type="EnsemblPlants" id="EMT27689"/>
    </source>
</evidence>
<dbReference type="InterPro" id="IPR001810">
    <property type="entry name" value="F-box_dom"/>
</dbReference>
<accession>M8C0F2</accession>
<dbReference type="EnsemblPlants" id="EMT27689">
    <property type="protein sequence ID" value="EMT27689"/>
    <property type="gene ID" value="F775_22639"/>
</dbReference>
<dbReference type="InterPro" id="IPR036047">
    <property type="entry name" value="F-box-like_dom_sf"/>
</dbReference>
<dbReference type="InterPro" id="IPR053197">
    <property type="entry name" value="F-box_SCFL_complex_component"/>
</dbReference>
<protein>
    <recommendedName>
        <fullName evidence="1">F-box domain-containing protein</fullName>
    </recommendedName>
</protein>
<dbReference type="PANTHER" id="PTHR34223:SF48">
    <property type="entry name" value="F-BOX DOMAIN-CONTAINING PROTEIN"/>
    <property type="match status" value="1"/>
</dbReference>
<dbReference type="Pfam" id="PF00646">
    <property type="entry name" value="F-box"/>
    <property type="match status" value="1"/>
</dbReference>
<feature type="domain" description="F-box" evidence="1">
    <location>
        <begin position="74"/>
        <end position="110"/>
    </location>
</feature>
<dbReference type="SUPFAM" id="SSF52047">
    <property type="entry name" value="RNI-like"/>
    <property type="match status" value="1"/>
</dbReference>
<dbReference type="Gene3D" id="3.80.10.10">
    <property type="entry name" value="Ribonuclease Inhibitor"/>
    <property type="match status" value="1"/>
</dbReference>